<dbReference type="OrthoDB" id="8194107at2759"/>
<sequence>MCDFFLWGYLKSSVYLNKPRTIDELKESIREEVRAIDIGETGAKAYLLAISSCNTPILSLEHMGCSLYYNPPYNPGDQKECRIDELQNLSKQSKIKQRKEWRDRKRRSRANAIKRRRNLEAVLDAEHHKTIRDRQKLRRDRSASYRLVKQLEKELVHATKNIYKRRVSRLKKTKINNEIVRSISPLTKLKSEFKSFQSQLKENSCFKIQY</sequence>
<organism evidence="1 2">
    <name type="scientific">Brassicogethes aeneus</name>
    <name type="common">Rape pollen beetle</name>
    <name type="synonym">Meligethes aeneus</name>
    <dbReference type="NCBI Taxonomy" id="1431903"/>
    <lineage>
        <taxon>Eukaryota</taxon>
        <taxon>Metazoa</taxon>
        <taxon>Ecdysozoa</taxon>
        <taxon>Arthropoda</taxon>
        <taxon>Hexapoda</taxon>
        <taxon>Insecta</taxon>
        <taxon>Pterygota</taxon>
        <taxon>Neoptera</taxon>
        <taxon>Endopterygota</taxon>
        <taxon>Coleoptera</taxon>
        <taxon>Polyphaga</taxon>
        <taxon>Cucujiformia</taxon>
        <taxon>Nitidulidae</taxon>
        <taxon>Meligethinae</taxon>
        <taxon>Brassicogethes</taxon>
    </lineage>
</organism>
<gene>
    <name evidence="1" type="ORF">MELIAE_LOCUS10306</name>
</gene>
<dbReference type="InterPro" id="IPR036397">
    <property type="entry name" value="RNaseH_sf"/>
</dbReference>
<proteinExistence type="predicted"/>
<dbReference type="EMBL" id="OV121138">
    <property type="protein sequence ID" value="CAH0560573.1"/>
    <property type="molecule type" value="Genomic_DNA"/>
</dbReference>
<reference evidence="1" key="1">
    <citation type="submission" date="2021-12" db="EMBL/GenBank/DDBJ databases">
        <authorList>
            <person name="King R."/>
        </authorList>
    </citation>
    <scope>NUCLEOTIDE SEQUENCE</scope>
</reference>
<dbReference type="Gene3D" id="3.30.420.10">
    <property type="entry name" value="Ribonuclease H-like superfamily/Ribonuclease H"/>
    <property type="match status" value="1"/>
</dbReference>
<evidence type="ECO:0000313" key="1">
    <source>
        <dbReference type="EMBL" id="CAH0560573.1"/>
    </source>
</evidence>
<dbReference type="GO" id="GO:0003676">
    <property type="term" value="F:nucleic acid binding"/>
    <property type="evidence" value="ECO:0007669"/>
    <property type="project" value="InterPro"/>
</dbReference>
<accession>A0A9P0FK98</accession>
<protein>
    <submittedName>
        <fullName evidence="1">Uncharacterized protein</fullName>
    </submittedName>
</protein>
<dbReference type="Proteomes" id="UP001154078">
    <property type="component" value="Chromosome 7"/>
</dbReference>
<evidence type="ECO:0000313" key="2">
    <source>
        <dbReference type="Proteomes" id="UP001154078"/>
    </source>
</evidence>
<name>A0A9P0FK98_BRAAE</name>
<keyword evidence="2" id="KW-1185">Reference proteome</keyword>
<dbReference type="AlphaFoldDB" id="A0A9P0FK98"/>